<dbReference type="FunFam" id="2.120.10.30:FF:000020">
    <property type="entry name" value="Prolow-density lipoprotein receptor-related protein 1"/>
    <property type="match status" value="1"/>
</dbReference>
<reference evidence="22" key="1">
    <citation type="submission" date="2025-08" db="UniProtKB">
        <authorList>
            <consortium name="Ensembl"/>
        </authorList>
    </citation>
    <scope>IDENTIFICATION</scope>
</reference>
<feature type="disulfide bond" evidence="18">
    <location>
        <begin position="2881"/>
        <end position="2893"/>
    </location>
</feature>
<evidence type="ECO:0000256" key="19">
    <source>
        <dbReference type="PROSITE-ProRule" id="PRU00461"/>
    </source>
</evidence>
<feature type="disulfide bond" evidence="18">
    <location>
        <begin position="610"/>
        <end position="622"/>
    </location>
</feature>
<feature type="disulfide bond" evidence="18">
    <location>
        <begin position="2162"/>
        <end position="2177"/>
    </location>
</feature>
<evidence type="ECO:0000256" key="20">
    <source>
        <dbReference type="SAM" id="Phobius"/>
    </source>
</evidence>
<evidence type="ECO:0000256" key="2">
    <source>
        <dbReference type="ARBA" id="ARBA00009939"/>
    </source>
</evidence>
<dbReference type="InterPro" id="IPR056588">
    <property type="entry name" value="EGF_LRP2"/>
</dbReference>
<dbReference type="InterPro" id="IPR011042">
    <property type="entry name" value="6-blade_b-propeller_TolB-like"/>
</dbReference>
<dbReference type="PROSITE" id="PS50026">
    <property type="entry name" value="EGF_3"/>
    <property type="match status" value="1"/>
</dbReference>
<feature type="disulfide bond" evidence="18">
    <location>
        <begin position="711"/>
        <end position="726"/>
    </location>
</feature>
<sequence>MLHLFCSSPPLSSCHPEPILCDVGEFHCHDQHTCIPNAWLCDGEPDCPDDSDESDHACAQEVVIRCPLNHIQCIGTRKCIHFNKLCNGARDCEDGYDEGVHCRGRRCFHVHSSCLGFRMHKMVRFFFSTITAIYQIFFNFWLRPAQCLHYCRFSPSLSVYFTFHPTTTYCLFLMFQVSYVYALAVFEDYLYALHSAPSEGSSSVELLRVHRFNITAESRTLGSLGKSRALHIYHKLAQPKVRSHACELDPYGKPGGCSHICLLSGSYKWRTCRCRIGYRLGFDGTSCKKPKNDFFLFYGKGRPGIIRGLDMNIKSSDEHMVPIEDLVNPRAIDYHAEMGHIYFADTTSFLIGRQNIDGSSRETILKDELDNVEGISVDWIGNNLYWTNDGYRKTISVARLERASQTRKTLLEGNMSHPRAIVVDPLNSWMYWTDWEEDEVNDSIGRIEKAWMDGSNRRIFVTSNMLWPNGLTLDHSSSTMYWCDAYYDHIEKIHLNGTGRMVVYRGKELNHPFGISHYRNFIFWTEYMNASVFQLDLSTGDVTLLRSERPPLFGLRVYDAQSQQGENACSVNYGGCSTLCLAIPGGRVCACADNQALEKNNVTCSEPARCKSDEFQCHNQRCIRASWKCDGDNDCLDGSDEESHSCYNHTCPDDQFKCNNNRCIPKRWLCDGTNDCGNNEDEANTTCSARPCQADQFSCQNGRCVPRGWSCDQENDCGDMSDEISCTFPTCKPLTEFSCSNGRCVSVKWHCDSDDDCGDGSDEVGCMQTCSNTQFQCTNGRCIPADWACDGDNDCGDFSDENTTCRVLPSVIECSGDEFHCVEDGTCIPERWRCDGDKDCEDGSDEKDCEGTKRMCDPKAKFTCKDTGGSWHLRSKERGTKNSLWQLNSKYFCVQHLMFYIVFGKEKKKKNCGACFLCLSLPLDPFEAFIIFSIRHEIRRIDLHKRDYSLLVPGLRNTIALDFHFNRSLLYWTDVVEDKIYRGRLSETGGMAIGAWPNGLTLDHLEKRIVWTDARLVISNYVQNLQPFNSPKKKNTSYSPSGDLKKIATLCLNSDAIFSALYDGTGVIEILRGHEYLSHPFAVSLFGGNVYWTDWRTNTLARANKWTGQNVTVIQKTSAQPFDLQIFHPSRQPQASNPCEENDGRGPCSHLCLINYNRTASCTCPHLMKLSANKQSCFALKRFLLYVRRSEIRGVDIDNPYMNVMTALTVPDIDDVTVVDFDAQEERIYWADIKSQTIKRVFINGTQLETIISSDIANCRGLALDWLSKNLYWLSSENDESQINVARFDGSLKTSIIHGIDKPRCLVLNPAKGKIYWTDGNTINMANMDGSNSKVLHQNQRDPVGLSIDFTANKLYWISSTNGTINRCNLDGSGLEVLETLKRVLAKGTALAVMGNKLWWADDESAQLGTVTKRDGRNFVVLRNKTSGVVHMKVYDREGQKGRNPCQVNNGGCSQLCFPTSESTRSCSCTVGYNLRSDRSSCEGVDSFLLYSIHEGIRGIALDPNDNSEALMPITGTLFAVGVDFHAGNDTVYWTDMGLNRISRAKRDQTWREDIITTGISRVEGIAVDWIAGNLYWTDHGFNLIEISRLNGAYRSVVISEGLDQPRAIAVHPQKGYLFWTEWGQNPCIGRSRLDGSDQVTLVNSGIVWPNGISIDFEENTLYWCDARTDKIERINLETGESREIVLSAANVDLFSVAVFGPYIYWSDRAHSNGSIRRALKTDTNEAVTMRSGLGVNLKDVTVFNRDREKGTNPCARSNGGCQQLCFHLGSGRRTCSCAHGRLADDGFACERYEGYLLFSERTILKSIHLSDENDLNSPVQPLENPAFFKNIVALAFDYSLSKSGTNRIFFSDAHYGNIQIINDDWTGRYIIAENVGSVEGLAYHRAWDTLYWTSSTTSTISRETLDQKQVGAFPRQAVVTLSEEDHPHVLALDECQSMVMAGAGDLPVLCCGVRSTLGARNSQSRKETLAGRHRKVWLAGVRSTRKDEVILKSGTGNFYGLAIYADFIYWSDWARRAVLRSNKYTGGDTKVLRADIPHQPMGIIAVAKDTNNCELSPCRHMNGGCGDLCLLTAHGRVNCSCRGERVLLDDNRCVSENSSCNIYTEFECGNGECIDYQLTCDGVAHCKDKSDEKMQYCDNRTCRRGFRPCYNQRCVASGRFCDGIDDCGDNSDEAFCNTTCGSSEMSCKDGSCVATSAWCNQVIDCADASDEKNCNHSDCSHFYKLGVKETNFISCNSTSLCIHPSWICDGANDCGDYADESNCQVSHGQKCEEGHFACPSGNCISSVWLCDGQKDCEDGADEFQCDSSCLWNQFACSKNKCIAKQWLCDGENDCEDGLDESVQICGTVTCAPGLFSCPGSYACVPKRWLCDGERDCPDGSDELAPAGCAPNNTCDDNSFRCHNKACIPQRFVCDHDNDCGDGSDESVECVYRSCGSGEFRCGDGRCLLSSQWECDGYADCPDHSDELPLNLKCLAAGSLCNGSFFMCSNGRCISQGNLCDGKDDCGDGSDERNCNVNECLNRRVSGCTQDCQDLTVGYKCNSAAIFKLGDSYCSSFLCFCHIITTFNPLCTDFDYKKEFIYWVDSTRPSGRKINRMRLNGSDLKIVHRTAVPSALAVDWIGKNLYWCDAEKKTLEVSKANGLYPTILISSGLRNPTDLALDPQTGYVFWVDCCEPPQIGRLGMDGRGQMVIIDTEIYSPTALTIDYTNKRLYWADDNHILFANMDGKQRRKVSYDHIQGVMALTLFEDFVYWTDGKSKSLRRAHKTTGTQAIELLNSWQAIKSIKVYHSLRQPEVPKHQCQIANGGCSHLCLLSPGGEHKCACPTNFYLAADNKTCLSNCTSSQFRCGTDECIPFWWKCDTVDDCGDGSDEPSDCPEFKCQPGRFQCGTGLCALPPFICDGENDCGDNTDEANCETYICLSGQFKCTRKQKCIPLNLRCNGQDDCGDGEDETDCPESTCSPDQFQCKASMHCISKLWVCDEDPDCADGSDEANCDEKTCGPHEFRCENNNCIPDHWRCDSQNDCGDGSDEENCKPVTCNHKDFACANGECISSRFRCDGDYDCLDNSDERGCEAHCADDQFRCHNNLCISLKWLCDGQEDCKMGEDEKNCHGTVVPSCSVNEYVCASGGCVSASLRCDGHDNCLDGSDEIGCVKECREDEFLCLNRAHCIPRRWRCDDVLDCMDHSDEENCNHGAFFCRADEFICNNTLCKLHTWVCDGKDDCGDNSDEETEMCAKLPCPPTRPFRCRNDHVCLRMDQVCNKVDDCGDNSDEEECGELRKPRPCGKTEFTCSNGRCIPMQLQCDLFNDCGDGGSDEQDCKSYVCGKKTNPCGEDAICNQTNANAICQCKPGFKRNQKTGQCEEINECLQFDTCPHYCTNTKGSFKCTCDRNYKEVNGNCVAKGQDDRVLYIANDTEIRSFVYPYNQSQGHKLLTHIEDNARIIGMDVLFHQQKFIWATQFNPGGIFYKDTLEREPAFYALQCSDFRRPRDISADWITGNIYWTDHSRMHWFSYYTAHWTKLRYSINVGQLKGPNCTRLITDIAGEPYAITVNPARGMMYWSVIGDHSQIEESAMDGSLRRVLLEKNLRRPTGLAIDYFNQRIYWADPELSQIGSMRLDGSDPLVTIRISQPYRIDLFEDYIYGTGLKHELFKIHKYGKQAVEILYLGVERPTNVFVSHRYKQQDASNPCLRMSCDFMCLLNPTGARCICPEGKVLVNGTCNDINNSGELCRPPCENGGRCLANEKGDWRCYCWPDFSGERCEVNHCTDYCLNKGTCMGSPLGKFEICSVVHDYYSNIPVHLCRIFYSHFVLTSFRCSANWAGTQCERPAPKSSRSDNTRSIAIIVPLVLLVILIVMVVAGVYICRRRQRGKRVQRQPMTNGGINVEIGNPSYNMYEVDHDNHADAGSLLRPNFTLDPHKPEPELLPLSVPPLMADLTSMSLVPMNYSNPVYAKIYIDGQNCRKPVISIDERRELLPKKLEGTIRETAA</sequence>
<feature type="disulfide bond" evidence="18">
    <location>
        <begin position="3119"/>
        <end position="3131"/>
    </location>
</feature>
<evidence type="ECO:0000256" key="8">
    <source>
        <dbReference type="ARBA" id="ARBA00022737"/>
    </source>
</evidence>
<feature type="repeat" description="LDL-receptor class B" evidence="19">
    <location>
        <begin position="478"/>
        <end position="521"/>
    </location>
</feature>
<dbReference type="FunFam" id="4.10.400.10:FF:000070">
    <property type="entry name" value="low-density lipoprotein receptor-related protein 1B"/>
    <property type="match status" value="1"/>
</dbReference>
<feature type="repeat" description="LDL-receptor class B" evidence="19">
    <location>
        <begin position="339"/>
        <end position="381"/>
    </location>
</feature>
<feature type="disulfide bond" evidence="18">
    <location>
        <begin position="651"/>
        <end position="663"/>
    </location>
</feature>
<dbReference type="FunFam" id="4.10.400.10:FF:000022">
    <property type="entry name" value="LDL receptor related protein 1"/>
    <property type="match status" value="1"/>
</dbReference>
<dbReference type="PRINTS" id="PR00261">
    <property type="entry name" value="LDLRECEPTOR"/>
</dbReference>
<feature type="disulfide bond" evidence="18">
    <location>
        <begin position="777"/>
        <end position="795"/>
    </location>
</feature>
<dbReference type="SMART" id="SM00135">
    <property type="entry name" value="LY"/>
    <property type="match status" value="27"/>
</dbReference>
<feature type="disulfide bond" evidence="18">
    <location>
        <begin position="2841"/>
        <end position="2853"/>
    </location>
</feature>
<keyword evidence="8" id="KW-0677">Repeat</keyword>
<evidence type="ECO:0000256" key="9">
    <source>
        <dbReference type="ARBA" id="ARBA00022837"/>
    </source>
</evidence>
<feature type="disulfide bond" evidence="18">
    <location>
        <begin position="2249"/>
        <end position="2264"/>
    </location>
</feature>
<comment type="caution">
    <text evidence="17">Lacks conserved residue(s) required for the propagation of feature annotation.</text>
</comment>
<comment type="subcellular location">
    <subcellularLocation>
        <location evidence="16">Membrane</location>
        <location evidence="16">Coated pit</location>
    </subcellularLocation>
    <subcellularLocation>
        <location evidence="1">Membrane</location>
        <topology evidence="1">Single-pass type I membrane protein</topology>
    </subcellularLocation>
</comment>
<evidence type="ECO:0000256" key="17">
    <source>
        <dbReference type="PROSITE-ProRule" id="PRU00076"/>
    </source>
</evidence>
<feature type="disulfide bond" evidence="18">
    <location>
        <begin position="2488"/>
        <end position="2506"/>
    </location>
</feature>
<feature type="disulfide bond" evidence="18">
    <location>
        <begin position="2395"/>
        <end position="2407"/>
    </location>
</feature>
<feature type="disulfide bond" evidence="18">
    <location>
        <begin position="2481"/>
        <end position="2493"/>
    </location>
</feature>
<feature type="disulfide bond" evidence="18">
    <location>
        <begin position="739"/>
        <end position="757"/>
    </location>
</feature>
<feature type="disulfide bond" evidence="18">
    <location>
        <begin position="658"/>
        <end position="676"/>
    </location>
</feature>
<keyword evidence="9" id="KW-0106">Calcium</keyword>
<feature type="repeat" description="LDL-receptor class B" evidence="19">
    <location>
        <begin position="1226"/>
        <end position="1268"/>
    </location>
</feature>
<accession>A0A3Q2QCR4</accession>
<dbReference type="SMART" id="SM00192">
    <property type="entry name" value="LDLa"/>
    <property type="match status" value="30"/>
</dbReference>
<dbReference type="FunFam" id="4.10.400.10:FF:000001">
    <property type="entry name" value="Low-density lipoprotein receptor-related protein 1"/>
    <property type="match status" value="1"/>
</dbReference>
<feature type="disulfide bond" evidence="18">
    <location>
        <begin position="751"/>
        <end position="766"/>
    </location>
</feature>
<dbReference type="GO" id="GO:0005509">
    <property type="term" value="F:calcium ion binding"/>
    <property type="evidence" value="ECO:0007669"/>
    <property type="project" value="InterPro"/>
</dbReference>
<feature type="transmembrane region" description="Helical" evidence="20">
    <location>
        <begin position="3842"/>
        <end position="3865"/>
    </location>
</feature>
<dbReference type="Gene3D" id="2.10.25.10">
    <property type="entry name" value="Laminin"/>
    <property type="match status" value="2"/>
</dbReference>
<dbReference type="InterPro" id="IPR001881">
    <property type="entry name" value="EGF-like_Ca-bd_dom"/>
</dbReference>
<dbReference type="InterPro" id="IPR051221">
    <property type="entry name" value="LDLR-related"/>
</dbReference>
<evidence type="ECO:0000256" key="13">
    <source>
        <dbReference type="ARBA" id="ARBA00023170"/>
    </source>
</evidence>
<keyword evidence="23" id="KW-1185">Reference proteome</keyword>
<evidence type="ECO:0000256" key="7">
    <source>
        <dbReference type="ARBA" id="ARBA00022729"/>
    </source>
</evidence>
<feature type="disulfide bond" evidence="18">
    <location>
        <begin position="3019"/>
        <end position="3034"/>
    </location>
</feature>
<evidence type="ECO:0000256" key="11">
    <source>
        <dbReference type="ARBA" id="ARBA00023136"/>
    </source>
</evidence>
<dbReference type="GO" id="GO:0006897">
    <property type="term" value="P:endocytosis"/>
    <property type="evidence" value="ECO:0007669"/>
    <property type="project" value="UniProtKB-KW"/>
</dbReference>
<feature type="disulfide bond" evidence="18">
    <location>
        <begin position="3096"/>
        <end position="3111"/>
    </location>
</feature>
<evidence type="ECO:0000256" key="18">
    <source>
        <dbReference type="PROSITE-ProRule" id="PRU00124"/>
    </source>
</evidence>
<dbReference type="FunFam" id="4.10.400.10:FF:000005">
    <property type="entry name" value="low-density lipoprotein receptor-related protein 1B"/>
    <property type="match status" value="1"/>
</dbReference>
<dbReference type="FunFam" id="2.120.10.30:FF:000010">
    <property type="entry name" value="Low density lipoprotein receptor-related protein 1B"/>
    <property type="match status" value="1"/>
</dbReference>
<dbReference type="GO" id="GO:0005886">
    <property type="term" value="C:plasma membrane"/>
    <property type="evidence" value="ECO:0007669"/>
    <property type="project" value="TreeGrafter"/>
</dbReference>
<protein>
    <submittedName>
        <fullName evidence="22">LDL receptor related protein 1B</fullName>
    </submittedName>
</protein>
<feature type="disulfide bond" evidence="18">
    <location>
        <begin position="2200"/>
        <end position="2215"/>
    </location>
</feature>
<dbReference type="PROSITE" id="PS01187">
    <property type="entry name" value="EGF_CA"/>
    <property type="match status" value="1"/>
</dbReference>
<feature type="disulfide bond" evidence="18">
    <location>
        <begin position="2109"/>
        <end position="2127"/>
    </location>
</feature>
<feature type="disulfide bond" evidence="18">
    <location>
        <begin position="3046"/>
        <end position="3064"/>
    </location>
</feature>
<keyword evidence="10 20" id="KW-1133">Transmembrane helix</keyword>
<dbReference type="PROSITE" id="PS51120">
    <property type="entry name" value="LDLRB"/>
    <property type="match status" value="12"/>
</dbReference>
<dbReference type="CDD" id="cd00112">
    <property type="entry name" value="LDLa"/>
    <property type="match status" value="29"/>
</dbReference>
<evidence type="ECO:0000256" key="6">
    <source>
        <dbReference type="ARBA" id="ARBA00022723"/>
    </source>
</evidence>
<keyword evidence="11 20" id="KW-0472">Membrane</keyword>
<feature type="disulfide bond" evidence="18">
    <location>
        <begin position="2500"/>
        <end position="2515"/>
    </location>
</feature>
<dbReference type="PANTHER" id="PTHR22722:SF5">
    <property type="entry name" value="LOW-DENSITY LIPOPROTEIN RECEPTOR-RELATED PROTEIN 1B"/>
    <property type="match status" value="1"/>
</dbReference>
<dbReference type="FunFam" id="4.10.400.10:FF:000004">
    <property type="entry name" value="Low-density lipoprotein receptor-related protein 1"/>
    <property type="match status" value="2"/>
</dbReference>
<feature type="repeat" description="LDL-receptor class B" evidence="19">
    <location>
        <begin position="3557"/>
        <end position="3600"/>
    </location>
</feature>
<feature type="repeat" description="LDL-receptor class B" evidence="19">
    <location>
        <begin position="382"/>
        <end position="427"/>
    </location>
</feature>
<feature type="disulfide bond" evidence="18">
    <location>
        <begin position="2181"/>
        <end position="2193"/>
    </location>
</feature>
<dbReference type="InterPro" id="IPR002172">
    <property type="entry name" value="LDrepeatLR_classA_rpt"/>
</dbReference>
<dbReference type="PROSITE" id="PS50068">
    <property type="entry name" value="LDLRA_2"/>
    <property type="match status" value="30"/>
</dbReference>
<keyword evidence="6" id="KW-0479">Metal-binding</keyword>
<feature type="disulfide bond" evidence="18">
    <location>
        <begin position="3007"/>
        <end position="3025"/>
    </location>
</feature>
<dbReference type="Gene3D" id="4.10.400.10">
    <property type="entry name" value="Low-density Lipoprotein Receptor"/>
    <property type="match status" value="29"/>
</dbReference>
<dbReference type="Pfam" id="PF00057">
    <property type="entry name" value="Ldl_recept_a"/>
    <property type="match status" value="28"/>
</dbReference>
<feature type="disulfide bond" evidence="18">
    <location>
        <begin position="2317"/>
        <end position="2335"/>
    </location>
</feature>
<evidence type="ECO:0000313" key="22">
    <source>
        <dbReference type="Ensembl" id="ENSFHEP00000024958.1"/>
    </source>
</evidence>
<evidence type="ECO:0000256" key="12">
    <source>
        <dbReference type="ARBA" id="ARBA00023157"/>
    </source>
</evidence>
<feature type="disulfide bond" evidence="18">
    <location>
        <begin position="3206"/>
        <end position="3224"/>
    </location>
</feature>
<feature type="repeat" description="LDL-receptor class B" evidence="19">
    <location>
        <begin position="1573"/>
        <end position="1615"/>
    </location>
</feature>
<feature type="disulfide bond" evidence="18">
    <location>
        <begin position="3285"/>
        <end position="3297"/>
    </location>
</feature>
<dbReference type="FunFam" id="4.10.400.10:FF:000024">
    <property type="entry name" value="Low-density lipoprotein RecePtor related"/>
    <property type="match status" value="1"/>
</dbReference>
<dbReference type="FunFam" id="4.10.400.10:FF:000065">
    <property type="entry name" value="Transmembrane protease serine 7"/>
    <property type="match status" value="1"/>
</dbReference>
<dbReference type="SUPFAM" id="SSF57184">
    <property type="entry name" value="Growth factor receptor domain"/>
    <property type="match status" value="1"/>
</dbReference>
<dbReference type="InterPro" id="IPR018097">
    <property type="entry name" value="EGF_Ca-bd_CS"/>
</dbReference>
<dbReference type="FunFam" id="4.10.400.10:FF:000015">
    <property type="entry name" value="Low-density lipoprotein receptor-related protein 1"/>
    <property type="match status" value="2"/>
</dbReference>
<feature type="disulfide bond" evidence="18">
    <location>
        <begin position="2900"/>
        <end position="2915"/>
    </location>
</feature>
<evidence type="ECO:0000313" key="23">
    <source>
        <dbReference type="Proteomes" id="UP000265000"/>
    </source>
</evidence>
<feature type="disulfide bond" evidence="18">
    <location>
        <begin position="2435"/>
        <end position="2447"/>
    </location>
</feature>
<feature type="disulfide bond" evidence="18">
    <location>
        <begin position="2291"/>
        <end position="2306"/>
    </location>
</feature>
<dbReference type="Pfam" id="PF24468">
    <property type="entry name" value="EGF_LRP2"/>
    <property type="match status" value="1"/>
</dbReference>
<feature type="disulfide bond" evidence="18">
    <location>
        <begin position="770"/>
        <end position="782"/>
    </location>
</feature>
<dbReference type="FunFam" id="4.10.400.10:FF:000007">
    <property type="entry name" value="Low density lipoprotein receptor-related protein 1"/>
    <property type="match status" value="1"/>
</dbReference>
<evidence type="ECO:0000256" key="4">
    <source>
        <dbReference type="ARBA" id="ARBA00022583"/>
    </source>
</evidence>
<feature type="disulfide bond" evidence="18">
    <location>
        <begin position="2980"/>
        <end position="2995"/>
    </location>
</feature>
<feature type="disulfide bond" evidence="18">
    <location>
        <begin position="2188"/>
        <end position="2206"/>
    </location>
</feature>
<keyword evidence="3 17" id="KW-0245">EGF-like domain</keyword>
<dbReference type="FunFam" id="4.10.400.10:FF:000011">
    <property type="entry name" value="Low-density lipoprotein receptor-related protein 1"/>
    <property type="match status" value="1"/>
</dbReference>
<dbReference type="PROSITE" id="PS01186">
    <property type="entry name" value="EGF_2"/>
    <property type="match status" value="1"/>
</dbReference>
<feature type="repeat" description="LDL-receptor class B" evidence="19">
    <location>
        <begin position="2623"/>
        <end position="2665"/>
    </location>
</feature>
<feature type="disulfide bond" evidence="18">
    <location>
        <begin position="617"/>
        <end position="635"/>
    </location>
</feature>
<feature type="disulfide bond" evidence="18">
    <location>
        <begin position="699"/>
        <end position="717"/>
    </location>
</feature>
<dbReference type="FunFam" id="4.10.400.10:FF:000073">
    <property type="entry name" value="Low-density lipoprotein receptor-related protein 1B"/>
    <property type="match status" value="1"/>
</dbReference>
<evidence type="ECO:0000259" key="21">
    <source>
        <dbReference type="PROSITE" id="PS50026"/>
    </source>
</evidence>
<reference evidence="22" key="2">
    <citation type="submission" date="2025-09" db="UniProtKB">
        <authorList>
            <consortium name="Ensembl"/>
        </authorList>
    </citation>
    <scope>IDENTIFICATION</scope>
</reference>
<feature type="disulfide bond" evidence="18">
    <location>
        <begin position="3261"/>
        <end position="3276"/>
    </location>
</feature>
<keyword evidence="4" id="KW-0254">Endocytosis</keyword>
<dbReference type="Gene3D" id="4.10.1220.10">
    <property type="entry name" value="EGF-type module"/>
    <property type="match status" value="1"/>
</dbReference>
<dbReference type="Pfam" id="PF14670">
    <property type="entry name" value="FXa_inhibition"/>
    <property type="match status" value="3"/>
</dbReference>
<dbReference type="InterPro" id="IPR023415">
    <property type="entry name" value="LDLR_class-A_CS"/>
</dbReference>
<feature type="disulfide bond" evidence="17">
    <location>
        <begin position="3731"/>
        <end position="3741"/>
    </location>
</feature>
<evidence type="ECO:0000256" key="1">
    <source>
        <dbReference type="ARBA" id="ARBA00004479"/>
    </source>
</evidence>
<dbReference type="Pfam" id="PF00058">
    <property type="entry name" value="Ldl_recept_b"/>
    <property type="match status" value="5"/>
</dbReference>
<dbReference type="InterPro" id="IPR036055">
    <property type="entry name" value="LDL_receptor-like_sf"/>
</dbReference>
<feature type="disulfide bond" evidence="18">
    <location>
        <begin position="3084"/>
        <end position="3102"/>
    </location>
</feature>
<keyword evidence="7" id="KW-0732">Signal</keyword>
<keyword evidence="14" id="KW-0168">Coated pit</keyword>
<evidence type="ECO:0000256" key="3">
    <source>
        <dbReference type="ARBA" id="ARBA00022536"/>
    </source>
</evidence>
<feature type="repeat" description="LDL-receptor class B" evidence="19">
    <location>
        <begin position="2666"/>
        <end position="2709"/>
    </location>
</feature>
<feature type="disulfide bond" evidence="18">
    <location>
        <begin position="3177"/>
        <end position="3192"/>
    </location>
</feature>
<dbReference type="GeneTree" id="ENSGT00940000157521"/>
<evidence type="ECO:0000256" key="5">
    <source>
        <dbReference type="ARBA" id="ARBA00022692"/>
    </source>
</evidence>
<feature type="disulfide bond" evidence="18">
    <location>
        <begin position="2940"/>
        <end position="2955"/>
    </location>
</feature>
<keyword evidence="13" id="KW-0675">Receptor</keyword>
<dbReference type="FunFam" id="4.10.400.10:FF:000080">
    <property type="entry name" value="Low-density lipoprotein receptor-related protein 1B"/>
    <property type="match status" value="1"/>
</dbReference>
<keyword evidence="15" id="KW-0325">Glycoprotein</keyword>
<feature type="disulfide bond" evidence="18">
    <location>
        <begin position="3126"/>
        <end position="3144"/>
    </location>
</feature>
<feature type="disulfide bond" evidence="18">
    <location>
        <begin position="2279"/>
        <end position="2297"/>
    </location>
</feature>
<name>A0A3Q2QCR4_FUNHE</name>
<evidence type="ECO:0000256" key="16">
    <source>
        <dbReference type="ARBA" id="ARBA00037878"/>
    </source>
</evidence>
<feature type="disulfide bond" evidence="18">
    <location>
        <begin position="2848"/>
        <end position="2866"/>
    </location>
</feature>
<dbReference type="FunFam" id="4.10.400.10:FF:000012">
    <property type="entry name" value="Low-density lipoprotein receptor-related protein 1"/>
    <property type="match status" value="1"/>
</dbReference>
<feature type="disulfide bond" evidence="17">
    <location>
        <begin position="3753"/>
        <end position="3762"/>
    </location>
</feature>
<evidence type="ECO:0000256" key="14">
    <source>
        <dbReference type="ARBA" id="ARBA00023176"/>
    </source>
</evidence>
<feature type="disulfide bond" evidence="18">
    <location>
        <begin position="3077"/>
        <end position="3089"/>
    </location>
</feature>
<dbReference type="FunFam" id="4.10.400.10:FF:000018">
    <property type="entry name" value="Low-density lipoprotein receptor-related protein 1"/>
    <property type="match status" value="1"/>
</dbReference>
<dbReference type="SUPFAM" id="SSF63825">
    <property type="entry name" value="YWTD domain"/>
    <property type="match status" value="7"/>
</dbReference>
<comment type="similarity">
    <text evidence="2">Belongs to the LDLR family.</text>
</comment>
<dbReference type="FunFam" id="4.10.400.10:FF:000110">
    <property type="entry name" value="Low-density lipoprotein receptor-related protein 1B"/>
    <property type="match status" value="1"/>
</dbReference>
<feature type="domain" description="EGF-like" evidence="21">
    <location>
        <begin position="3727"/>
        <end position="3763"/>
    </location>
</feature>
<feature type="disulfide bond" evidence="18">
    <location>
        <begin position="3039"/>
        <end position="3051"/>
    </location>
</feature>
<feature type="repeat" description="LDL-receptor class B" evidence="19">
    <location>
        <begin position="1616"/>
        <end position="1659"/>
    </location>
</feature>
<feature type="disulfide bond" evidence="18">
    <location>
        <begin position="3199"/>
        <end position="3211"/>
    </location>
</feature>
<dbReference type="GO" id="GO:0005905">
    <property type="term" value="C:clathrin-coated pit"/>
    <property type="evidence" value="ECO:0007669"/>
    <property type="project" value="UniProtKB-KW"/>
</dbReference>
<dbReference type="PROSITE" id="PS01209">
    <property type="entry name" value="LDLRA_1"/>
    <property type="match status" value="15"/>
</dbReference>
<feature type="disulfide bond" evidence="18">
    <location>
        <begin position="2888"/>
        <end position="2906"/>
    </location>
</feature>
<dbReference type="SMART" id="SM00179">
    <property type="entry name" value="EGF_CA"/>
    <property type="match status" value="4"/>
</dbReference>
<feature type="disulfide bond" evidence="18">
    <location>
        <begin position="2402"/>
        <end position="2420"/>
    </location>
</feature>
<keyword evidence="5 20" id="KW-0812">Transmembrane</keyword>
<evidence type="ECO:0000256" key="10">
    <source>
        <dbReference type="ARBA" id="ARBA00022989"/>
    </source>
</evidence>
<feature type="disulfide bond" evidence="18">
    <location>
        <begin position="2310"/>
        <end position="2322"/>
    </location>
</feature>
<dbReference type="SMART" id="SM00181">
    <property type="entry name" value="EGF"/>
    <property type="match status" value="17"/>
</dbReference>
<feature type="disulfide bond" evidence="18">
    <location>
        <begin position="3058"/>
        <end position="3073"/>
    </location>
</feature>
<feature type="disulfide bond" evidence="18">
    <location>
        <begin position="692"/>
        <end position="704"/>
    </location>
</feature>
<dbReference type="FunFam" id="4.10.400.10:FF:000047">
    <property type="entry name" value="Prolow-density lipoprotein receptor-related protein 1"/>
    <property type="match status" value="1"/>
</dbReference>
<dbReference type="InterPro" id="IPR000033">
    <property type="entry name" value="LDLR_classB_rpt"/>
</dbReference>
<dbReference type="GO" id="GO:0043235">
    <property type="term" value="C:receptor complex"/>
    <property type="evidence" value="ECO:0007669"/>
    <property type="project" value="TreeGrafter"/>
</dbReference>
<feature type="disulfide bond" evidence="18">
    <location>
        <begin position="2143"/>
        <end position="2155"/>
    </location>
</feature>
<dbReference type="FunFam" id="2.120.10.30:FF:000019">
    <property type="entry name" value="Low-density lipoprotein receptor-related protein 1"/>
    <property type="match status" value="1"/>
</dbReference>
<proteinExistence type="inferred from homology"/>
<dbReference type="InterPro" id="IPR009030">
    <property type="entry name" value="Growth_fac_rcpt_cys_sf"/>
</dbReference>
<feature type="repeat" description="LDL-receptor class B" evidence="19">
    <location>
        <begin position="428"/>
        <end position="477"/>
    </location>
</feature>
<dbReference type="FunFam" id="2.10.25.10:FF:000505">
    <property type="entry name" value="Low-density lipoprotein receptor-related protein 1"/>
    <property type="match status" value="1"/>
</dbReference>
<feature type="disulfide bond" evidence="18">
    <location>
        <begin position="834"/>
        <end position="849"/>
    </location>
</feature>
<dbReference type="FunFam" id="4.10.400.10:FF:000061">
    <property type="entry name" value="Low-density lipoprotein receptor-related protein 1B"/>
    <property type="match status" value="1"/>
</dbReference>
<feature type="disulfide bond" evidence="18">
    <location>
        <begin position="2150"/>
        <end position="2168"/>
    </location>
</feature>
<dbReference type="PROSITE" id="PS00022">
    <property type="entry name" value="EGF_1"/>
    <property type="match status" value="1"/>
</dbReference>
<organism evidence="22 23">
    <name type="scientific">Fundulus heteroclitus</name>
    <name type="common">Killifish</name>
    <name type="synonym">Mummichog</name>
    <dbReference type="NCBI Taxonomy" id="8078"/>
    <lineage>
        <taxon>Eukaryota</taxon>
        <taxon>Metazoa</taxon>
        <taxon>Chordata</taxon>
        <taxon>Craniata</taxon>
        <taxon>Vertebrata</taxon>
        <taxon>Euteleostomi</taxon>
        <taxon>Actinopterygii</taxon>
        <taxon>Neopterygii</taxon>
        <taxon>Teleostei</taxon>
        <taxon>Neoteleostei</taxon>
        <taxon>Acanthomorphata</taxon>
        <taxon>Ovalentaria</taxon>
        <taxon>Atherinomorphae</taxon>
        <taxon>Cyprinodontiformes</taxon>
        <taxon>Fundulidae</taxon>
        <taxon>Fundulus</taxon>
    </lineage>
</organism>
<feature type="repeat" description="LDL-receptor class B" evidence="19">
    <location>
        <begin position="1530"/>
        <end position="1572"/>
    </location>
</feature>
<dbReference type="FunFam" id="4.10.400.10:FF:000148">
    <property type="entry name" value="low-density lipoprotein receptor-related protein 1B"/>
    <property type="match status" value="1"/>
</dbReference>
<feature type="disulfide bond" evidence="18">
    <location>
        <begin position="3138"/>
        <end position="3153"/>
    </location>
</feature>
<dbReference type="FunFam" id="2.120.10.30:FF:000014">
    <property type="entry name" value="Low-density lipoprotein receptor-related protein 1"/>
    <property type="match status" value="1"/>
</dbReference>
<feature type="transmembrane region" description="Helical" evidence="20">
    <location>
        <begin position="125"/>
        <end position="142"/>
    </location>
</feature>
<dbReference type="Ensembl" id="ENSFHET00000006429.1">
    <property type="protein sequence ID" value="ENSFHEP00000024958.1"/>
    <property type="gene ID" value="ENSFHEG00000007116.1"/>
</dbReference>
<feature type="repeat" description="LDL-receptor class B" evidence="19">
    <location>
        <begin position="1313"/>
        <end position="1352"/>
    </location>
</feature>
<dbReference type="GO" id="GO:0005041">
    <property type="term" value="F:low-density lipoprotein particle receptor activity"/>
    <property type="evidence" value="ECO:0007669"/>
    <property type="project" value="TreeGrafter"/>
</dbReference>
<dbReference type="SUPFAM" id="SSF57196">
    <property type="entry name" value="EGF/Laminin"/>
    <property type="match status" value="4"/>
</dbReference>
<dbReference type="Gene3D" id="2.120.10.30">
    <property type="entry name" value="TolB, C-terminal domain"/>
    <property type="match status" value="10"/>
</dbReference>
<dbReference type="InterPro" id="IPR000742">
    <property type="entry name" value="EGF"/>
</dbReference>
<dbReference type="FunFam" id="4.10.400.10:FF:000002">
    <property type="entry name" value="Low-density lipoprotein receptor-related protein 1"/>
    <property type="match status" value="2"/>
</dbReference>
<dbReference type="FunFam" id="2.120.10.30:FF:000012">
    <property type="entry name" value="Low density lipoprotein receptor-related protein 1"/>
    <property type="match status" value="1"/>
</dbReference>
<dbReference type="STRING" id="8078.ENSFHEP00000024958"/>
<dbReference type="PANTHER" id="PTHR22722">
    <property type="entry name" value="LOW-DENSITY LIPOPROTEIN RECEPTOR-RELATED PROTEIN 2-RELATED"/>
    <property type="match status" value="1"/>
</dbReference>
<keyword evidence="12 17" id="KW-1015">Disulfide bond</keyword>
<feature type="disulfide bond" evidence="18">
    <location>
        <begin position="3292"/>
        <end position="3310"/>
    </location>
</feature>
<feature type="disulfide bond" evidence="18">
    <location>
        <begin position="3000"/>
        <end position="3012"/>
    </location>
</feature>
<evidence type="ECO:0000256" key="15">
    <source>
        <dbReference type="ARBA" id="ARBA00023180"/>
    </source>
</evidence>
<dbReference type="Proteomes" id="UP000265000">
    <property type="component" value="Unplaced"/>
</dbReference>
<feature type="disulfide bond" evidence="18">
    <location>
        <begin position="2272"/>
        <end position="2284"/>
    </location>
</feature>
<dbReference type="SUPFAM" id="SSF57424">
    <property type="entry name" value="LDL receptor-like module"/>
    <property type="match status" value="30"/>
</dbReference>